<feature type="compositionally biased region" description="Polar residues" evidence="1">
    <location>
        <begin position="229"/>
        <end position="257"/>
    </location>
</feature>
<dbReference type="EMBL" id="OV170228">
    <property type="protein sequence ID" value="CAH0730219.1"/>
    <property type="molecule type" value="Genomic_DNA"/>
</dbReference>
<protein>
    <submittedName>
        <fullName evidence="2">Uncharacterized protein</fullName>
    </submittedName>
</protein>
<feature type="non-terminal residue" evidence="2">
    <location>
        <position position="297"/>
    </location>
</feature>
<dbReference type="AlphaFoldDB" id="A0A8J9V4U7"/>
<evidence type="ECO:0000313" key="3">
    <source>
        <dbReference type="Proteomes" id="UP000838878"/>
    </source>
</evidence>
<evidence type="ECO:0000256" key="1">
    <source>
        <dbReference type="SAM" id="MobiDB-lite"/>
    </source>
</evidence>
<gene>
    <name evidence="2" type="ORF">BINO364_LOCUS15221</name>
</gene>
<evidence type="ECO:0000313" key="2">
    <source>
        <dbReference type="EMBL" id="CAH0730219.1"/>
    </source>
</evidence>
<proteinExistence type="predicted"/>
<feature type="region of interest" description="Disordered" evidence="1">
    <location>
        <begin position="222"/>
        <end position="257"/>
    </location>
</feature>
<reference evidence="2" key="1">
    <citation type="submission" date="2021-12" db="EMBL/GenBank/DDBJ databases">
        <authorList>
            <person name="Martin H S."/>
        </authorList>
    </citation>
    <scope>NUCLEOTIDE SEQUENCE</scope>
</reference>
<dbReference type="OrthoDB" id="6929336at2759"/>
<name>A0A8J9V4U7_9NEOP</name>
<keyword evidence="3" id="KW-1185">Reference proteome</keyword>
<dbReference type="Proteomes" id="UP000838878">
    <property type="component" value="Chromosome 8"/>
</dbReference>
<accession>A0A8J9V4U7</accession>
<organism evidence="2 3">
    <name type="scientific">Brenthis ino</name>
    <name type="common">lesser marbled fritillary</name>
    <dbReference type="NCBI Taxonomy" id="405034"/>
    <lineage>
        <taxon>Eukaryota</taxon>
        <taxon>Metazoa</taxon>
        <taxon>Ecdysozoa</taxon>
        <taxon>Arthropoda</taxon>
        <taxon>Hexapoda</taxon>
        <taxon>Insecta</taxon>
        <taxon>Pterygota</taxon>
        <taxon>Neoptera</taxon>
        <taxon>Endopterygota</taxon>
        <taxon>Lepidoptera</taxon>
        <taxon>Glossata</taxon>
        <taxon>Ditrysia</taxon>
        <taxon>Papilionoidea</taxon>
        <taxon>Nymphalidae</taxon>
        <taxon>Heliconiinae</taxon>
        <taxon>Argynnini</taxon>
        <taxon>Brenthis</taxon>
    </lineage>
</organism>
<sequence length="297" mass="33509">MGKGKTLRSDLRNVVLKVMTYFENEKKNRSYIIPVDQAMKRTAMATGISERTLRNIRQEVKKVASASSEAGASTSTEAIKLSTPRKKKKKSTLEIDDFMICAIGNIINSFYTRVAEKNVSQSEKEIEKLTRDAIISISADDCKREINHVDRLRQQYWESDRLQELNERELIISLGTNSESDTDSIFSDSESEISGVESMDTYPSLKMMKATMMMIDDVDYRSQDRNRQSDNSAETSSNSEGELSVPNSHAISNSSVTRVTSFQRRGDAIEVEEFLSFLARTKKVISWESVSSNGSCR</sequence>